<feature type="transmembrane region" description="Helical" evidence="10">
    <location>
        <begin position="314"/>
        <end position="333"/>
    </location>
</feature>
<evidence type="ECO:0000256" key="5">
    <source>
        <dbReference type="ARBA" id="ARBA00022723"/>
    </source>
</evidence>
<keyword evidence="6 10" id="KW-1133">Transmembrane helix</keyword>
<feature type="transmembrane region" description="Helical" evidence="10">
    <location>
        <begin position="275"/>
        <end position="293"/>
    </location>
</feature>
<dbReference type="InterPro" id="IPR003451">
    <property type="entry name" value="LytB/IspH"/>
</dbReference>
<dbReference type="InterPro" id="IPR000537">
    <property type="entry name" value="UbiA_prenyltransferase"/>
</dbReference>
<dbReference type="PANTHER" id="PTHR30426:SF0">
    <property type="entry name" value="4-HYDROXY-3-METHYLBUT-2-ENYL DIPHOSPHATE REDUCTASE"/>
    <property type="match status" value="1"/>
</dbReference>
<dbReference type="GO" id="GO:0016765">
    <property type="term" value="F:transferase activity, transferring alkyl or aryl (other than methyl) groups"/>
    <property type="evidence" value="ECO:0007669"/>
    <property type="project" value="InterPro"/>
</dbReference>
<evidence type="ECO:0000313" key="12">
    <source>
        <dbReference type="Proteomes" id="UP000176992"/>
    </source>
</evidence>
<feature type="transmembrane region" description="Helical" evidence="10">
    <location>
        <begin position="339"/>
        <end position="363"/>
    </location>
</feature>
<sequence>MKVLDTICPSTYRRQDELRELSRSVDAVVVVGGKNSANTRHLVEISQGCGTPTFHVETAVEIDEMQLKSFHTVAVTAGASTPNWILMQVVDRLKMIDPQGTPAVFRWLKMIGRFVITSNLYIAVGAALLCHANSRLIGISLDWISYSIAFCYILSAHLTSRFTAEGLLELKKSRRGLVFDMEAKFFVWLAGFSASAALILAGLEGPVPFSIMLALIALGLLYRIDIPQLRLPFLGKKSVLHLIPASKDLFMGLGWSFVTVIFPCLLENYSFSSPALYLTFVSTFLLVIIRSLFFDIRDIQGDLILGRETLPTIIGTRGTKVLVLSLTIVYGLLMSAGSAFGWLSGLGYLMLALSAYICLYILLYHKKIIRREIPVEVTGDSQFILAGVLALLHG</sequence>
<dbReference type="PANTHER" id="PTHR30426">
    <property type="entry name" value="4-HYDROXY-3-METHYLBUT-2-ENYL DIPHOSPHATE REDUCTASE"/>
    <property type="match status" value="1"/>
</dbReference>
<reference evidence="11 12" key="1">
    <citation type="journal article" date="2016" name="Nat. Commun.">
        <title>Thousands of microbial genomes shed light on interconnected biogeochemical processes in an aquifer system.</title>
        <authorList>
            <person name="Anantharaman K."/>
            <person name="Brown C.T."/>
            <person name="Hug L.A."/>
            <person name="Sharon I."/>
            <person name="Castelle C.J."/>
            <person name="Probst A.J."/>
            <person name="Thomas B.C."/>
            <person name="Singh A."/>
            <person name="Wilkins M.J."/>
            <person name="Karaoz U."/>
            <person name="Brodie E.L."/>
            <person name="Williams K.H."/>
            <person name="Hubbard S.S."/>
            <person name="Banfield J.F."/>
        </authorList>
    </citation>
    <scope>NUCLEOTIDE SEQUENCE [LARGE SCALE GENOMIC DNA]</scope>
</reference>
<feature type="transmembrane region" description="Helical" evidence="10">
    <location>
        <begin position="249"/>
        <end position="269"/>
    </location>
</feature>
<dbReference type="Gene3D" id="3.40.1010.20">
    <property type="entry name" value="4-hydroxy-3-methylbut-2-enyl diphosphate reductase, catalytic domain"/>
    <property type="match status" value="1"/>
</dbReference>
<keyword evidence="3" id="KW-0004">4Fe-4S</keyword>
<proteinExistence type="predicted"/>
<evidence type="ECO:0000313" key="11">
    <source>
        <dbReference type="EMBL" id="OGF97081.1"/>
    </source>
</evidence>
<dbReference type="GO" id="GO:0016020">
    <property type="term" value="C:membrane"/>
    <property type="evidence" value="ECO:0007669"/>
    <property type="project" value="UniProtKB-SubCell"/>
</dbReference>
<evidence type="ECO:0008006" key="13">
    <source>
        <dbReference type="Google" id="ProtNLM"/>
    </source>
</evidence>
<dbReference type="EMBL" id="MFIV01000242">
    <property type="protein sequence ID" value="OGF97081.1"/>
    <property type="molecule type" value="Genomic_DNA"/>
</dbReference>
<keyword evidence="5" id="KW-0479">Metal-binding</keyword>
<comment type="cofactor">
    <cofactor evidence="1">
        <name>[4Fe-4S] cluster</name>
        <dbReference type="ChEBI" id="CHEBI:49883"/>
    </cofactor>
</comment>
<evidence type="ECO:0000256" key="7">
    <source>
        <dbReference type="ARBA" id="ARBA00023004"/>
    </source>
</evidence>
<protein>
    <recommendedName>
        <fullName evidence="13">4-hydroxy-3-methylbut-2-enyl diphosphate reductase</fullName>
    </recommendedName>
</protein>
<feature type="transmembrane region" description="Helical" evidence="10">
    <location>
        <begin position="185"/>
        <end position="203"/>
    </location>
</feature>
<accession>A0A1F5YB68</accession>
<keyword evidence="7" id="KW-0408">Iron</keyword>
<keyword evidence="4 10" id="KW-0812">Transmembrane</keyword>
<dbReference type="GO" id="GO:0051745">
    <property type="term" value="F:4-hydroxy-3-methylbut-2-enyl diphosphate reductase activity"/>
    <property type="evidence" value="ECO:0007669"/>
    <property type="project" value="InterPro"/>
</dbReference>
<evidence type="ECO:0000256" key="8">
    <source>
        <dbReference type="ARBA" id="ARBA00023014"/>
    </source>
</evidence>
<dbReference type="GO" id="GO:0019288">
    <property type="term" value="P:isopentenyl diphosphate biosynthetic process, methylerythritol 4-phosphate pathway"/>
    <property type="evidence" value="ECO:0007669"/>
    <property type="project" value="InterPro"/>
</dbReference>
<comment type="subcellular location">
    <subcellularLocation>
        <location evidence="2">Membrane</location>
        <topology evidence="2">Multi-pass membrane protein</topology>
    </subcellularLocation>
</comment>
<evidence type="ECO:0000256" key="2">
    <source>
        <dbReference type="ARBA" id="ARBA00004141"/>
    </source>
</evidence>
<keyword evidence="9 10" id="KW-0472">Membrane</keyword>
<dbReference type="Pfam" id="PF01040">
    <property type="entry name" value="UbiA"/>
    <property type="match status" value="1"/>
</dbReference>
<dbReference type="AlphaFoldDB" id="A0A1F5YB68"/>
<comment type="caution">
    <text evidence="11">The sequence shown here is derived from an EMBL/GenBank/DDBJ whole genome shotgun (WGS) entry which is preliminary data.</text>
</comment>
<feature type="transmembrane region" description="Helical" evidence="10">
    <location>
        <begin position="114"/>
        <end position="137"/>
    </location>
</feature>
<evidence type="ECO:0000256" key="6">
    <source>
        <dbReference type="ARBA" id="ARBA00022989"/>
    </source>
</evidence>
<dbReference type="GO" id="GO:0051539">
    <property type="term" value="F:4 iron, 4 sulfur cluster binding"/>
    <property type="evidence" value="ECO:0007669"/>
    <property type="project" value="UniProtKB-KW"/>
</dbReference>
<dbReference type="Pfam" id="PF02401">
    <property type="entry name" value="LYTB"/>
    <property type="match status" value="1"/>
</dbReference>
<organism evidence="11 12">
    <name type="scientific">Candidatus Glassbacteria bacterium GWA2_58_10</name>
    <dbReference type="NCBI Taxonomy" id="1817865"/>
    <lineage>
        <taxon>Bacteria</taxon>
        <taxon>Candidatus Glassiibacteriota</taxon>
    </lineage>
</organism>
<dbReference type="Proteomes" id="UP000176992">
    <property type="component" value="Unassembled WGS sequence"/>
</dbReference>
<dbReference type="GO" id="GO:0046872">
    <property type="term" value="F:metal ion binding"/>
    <property type="evidence" value="ECO:0007669"/>
    <property type="project" value="UniProtKB-KW"/>
</dbReference>
<feature type="transmembrane region" description="Helical" evidence="10">
    <location>
        <begin position="209"/>
        <end position="229"/>
    </location>
</feature>
<keyword evidence="8" id="KW-0411">Iron-sulfur</keyword>
<evidence type="ECO:0000256" key="10">
    <source>
        <dbReference type="SAM" id="Phobius"/>
    </source>
</evidence>
<feature type="transmembrane region" description="Helical" evidence="10">
    <location>
        <begin position="143"/>
        <end position="164"/>
    </location>
</feature>
<dbReference type="GO" id="GO:0050992">
    <property type="term" value="P:dimethylallyl diphosphate biosynthetic process"/>
    <property type="evidence" value="ECO:0007669"/>
    <property type="project" value="InterPro"/>
</dbReference>
<evidence type="ECO:0000256" key="4">
    <source>
        <dbReference type="ARBA" id="ARBA00022692"/>
    </source>
</evidence>
<evidence type="ECO:0000256" key="9">
    <source>
        <dbReference type="ARBA" id="ARBA00023136"/>
    </source>
</evidence>
<name>A0A1F5YB68_9BACT</name>
<gene>
    <name evidence="11" type="ORF">A2Z86_10695</name>
</gene>
<evidence type="ECO:0000256" key="1">
    <source>
        <dbReference type="ARBA" id="ARBA00001966"/>
    </source>
</evidence>
<evidence type="ECO:0000256" key="3">
    <source>
        <dbReference type="ARBA" id="ARBA00022485"/>
    </source>
</evidence>